<dbReference type="Gene3D" id="3.30.450.40">
    <property type="match status" value="1"/>
</dbReference>
<dbReference type="SMART" id="SM00065">
    <property type="entry name" value="GAF"/>
    <property type="match status" value="1"/>
</dbReference>
<dbReference type="InterPro" id="IPR005467">
    <property type="entry name" value="His_kinase_dom"/>
</dbReference>
<evidence type="ECO:0000259" key="13">
    <source>
        <dbReference type="PROSITE" id="PS50109"/>
    </source>
</evidence>
<dbReference type="InterPro" id="IPR029016">
    <property type="entry name" value="GAF-like_dom_sf"/>
</dbReference>
<dbReference type="InterPro" id="IPR035965">
    <property type="entry name" value="PAS-like_dom_sf"/>
</dbReference>
<dbReference type="Gene3D" id="3.30.450.20">
    <property type="entry name" value="PAS domain"/>
    <property type="match status" value="1"/>
</dbReference>
<dbReference type="EMBL" id="BMNW01000002">
    <property type="protein sequence ID" value="GGM00471.1"/>
    <property type="molecule type" value="Genomic_DNA"/>
</dbReference>
<evidence type="ECO:0000256" key="4">
    <source>
        <dbReference type="ARBA" id="ARBA00022543"/>
    </source>
</evidence>
<dbReference type="CDD" id="cd00082">
    <property type="entry name" value="HisKA"/>
    <property type="match status" value="1"/>
</dbReference>
<keyword evidence="8" id="KW-0418">Kinase</keyword>
<dbReference type="Pfam" id="PF01590">
    <property type="entry name" value="GAF"/>
    <property type="match status" value="1"/>
</dbReference>
<comment type="caution">
    <text evidence="14">The sequence shown here is derived from an EMBL/GenBank/DDBJ whole genome shotgun (WGS) entry which is preliminary data.</text>
</comment>
<proteinExistence type="inferred from homology"/>
<evidence type="ECO:0000256" key="10">
    <source>
        <dbReference type="ARBA" id="ARBA00023012"/>
    </source>
</evidence>
<evidence type="ECO:0000256" key="6">
    <source>
        <dbReference type="ARBA" id="ARBA00022606"/>
    </source>
</evidence>
<accession>A0ABQ2GKY1</accession>
<keyword evidence="4" id="KW-0600">Photoreceptor protein</keyword>
<evidence type="ECO:0000256" key="1">
    <source>
        <dbReference type="ARBA" id="ARBA00000085"/>
    </source>
</evidence>
<dbReference type="InterPro" id="IPR013515">
    <property type="entry name" value="Phytochrome_cen-reg"/>
</dbReference>
<evidence type="ECO:0000259" key="12">
    <source>
        <dbReference type="PROSITE" id="PS50046"/>
    </source>
</evidence>
<dbReference type="SUPFAM" id="SSF55785">
    <property type="entry name" value="PYP-like sensor domain (PAS domain)"/>
    <property type="match status" value="1"/>
</dbReference>
<dbReference type="Gene3D" id="3.30.450.270">
    <property type="match status" value="1"/>
</dbReference>
<dbReference type="EC" id="2.7.13.3" evidence="3"/>
<dbReference type="InterPro" id="IPR004358">
    <property type="entry name" value="Sig_transdc_His_kin-like_C"/>
</dbReference>
<dbReference type="InterPro" id="IPR003661">
    <property type="entry name" value="HisK_dim/P_dom"/>
</dbReference>
<evidence type="ECO:0000256" key="2">
    <source>
        <dbReference type="ARBA" id="ARBA00006402"/>
    </source>
</evidence>
<dbReference type="PROSITE" id="PS50109">
    <property type="entry name" value="HIS_KIN"/>
    <property type="match status" value="1"/>
</dbReference>
<dbReference type="InterPro" id="IPR016132">
    <property type="entry name" value="Phyto_chromo_attachment"/>
</dbReference>
<feature type="domain" description="Phytochrome chromophore attachment site" evidence="12">
    <location>
        <begin position="141"/>
        <end position="299"/>
    </location>
</feature>
<evidence type="ECO:0000256" key="11">
    <source>
        <dbReference type="ARBA" id="ARBA00023170"/>
    </source>
</evidence>
<keyword evidence="9" id="KW-0157">Chromophore</keyword>
<gene>
    <name evidence="14" type="ORF">GCM10009425_09550</name>
</gene>
<dbReference type="SUPFAM" id="SSF47384">
    <property type="entry name" value="Homodimeric domain of signal transducing histidine kinase"/>
    <property type="match status" value="1"/>
</dbReference>
<evidence type="ECO:0000256" key="3">
    <source>
        <dbReference type="ARBA" id="ARBA00012438"/>
    </source>
</evidence>
<dbReference type="InterPro" id="IPR003018">
    <property type="entry name" value="GAF"/>
</dbReference>
<sequence length="748" mass="82920">MTGLDQREADPIRCESEPIHIPGAIQPHGFLLAFGQVDMRVQHISANLPVLLNCEVDAILDQPLANILNTQEFLRVQEALRQPHFDESNPLPMTVGNREYEGLLHQHDGLIFLELEPISSPVQPDSMLNSRRLRRLQKARTLEDLQQVVVEEVRALTGFDRVVVYRFDDEGDGQVVAEDRHPEVDPYLELRFPASDIPAQARKLYEHNWIRLIPDARYEPVPLVPATRSDTGKPVDLSCAVLRSVSPVHREYIGYQGLRASMSVSLMQGDALWGLISCGHREPHYLPYQTRAACQTIGELMSLQINALQEKDAQQQREAKQDHLSRLVDAMHEADDEALIGLMSKGQDLLDVADASGAAILVGQHVLTVGDCPGDHEIKALAKWAESQMSDSGVFHTRCLPYELSEASAYAHLGSGLIAITLPKPVTNMVLWFRPELIKTVKWSGNPNKPLEADPTTGQLRPHPRRSFAVWQEQVRGRSKRWLPGDIYAVKDLRRSAIEIDLALQVAREREAVRARDEIVAVVSHDLRNPMTIVTMQAGIMQRMVVGDQRESSKRLLSAINIIQTVATRMNSMIGDLLDLSKIESGRFQISPQLHDASSLVHQAAQLLHTLAETKSIQLTTHAEEGVVLYADAERLFQVLSNLISNGVKFTPAGGSIEVSITRENDHACFSIKDSGVGISSEALEHIFDRYWHVKTGNPTGTGLGLFISKGIVEAHGGRIWAVSGPGQGSTFHFTLPLANPSQEPAAN</sequence>
<dbReference type="PROSITE" id="PS50046">
    <property type="entry name" value="PHYTOCHROME_2"/>
    <property type="match status" value="1"/>
</dbReference>
<dbReference type="SMART" id="SM00387">
    <property type="entry name" value="HATPase_c"/>
    <property type="match status" value="1"/>
</dbReference>
<keyword evidence="6" id="KW-0716">Sensory transduction</keyword>
<evidence type="ECO:0000313" key="14">
    <source>
        <dbReference type="EMBL" id="GGM00471.1"/>
    </source>
</evidence>
<protein>
    <recommendedName>
        <fullName evidence="3">histidine kinase</fullName>
        <ecNumber evidence="3">2.7.13.3</ecNumber>
    </recommendedName>
</protein>
<keyword evidence="15" id="KW-1185">Reference proteome</keyword>
<dbReference type="Pfam" id="PF02518">
    <property type="entry name" value="HATPase_c"/>
    <property type="match status" value="1"/>
</dbReference>
<feature type="domain" description="Histidine kinase" evidence="13">
    <location>
        <begin position="522"/>
        <end position="740"/>
    </location>
</feature>
<dbReference type="InterPro" id="IPR003594">
    <property type="entry name" value="HATPase_dom"/>
</dbReference>
<dbReference type="Gene3D" id="1.10.287.130">
    <property type="match status" value="1"/>
</dbReference>
<dbReference type="Gene3D" id="3.30.565.10">
    <property type="entry name" value="Histidine kinase-like ATPase, C-terminal domain"/>
    <property type="match status" value="1"/>
</dbReference>
<dbReference type="SUPFAM" id="SSF55781">
    <property type="entry name" value="GAF domain-like"/>
    <property type="match status" value="2"/>
</dbReference>
<organism evidence="14 15">
    <name type="scientific">Pseudomonas asuensis</name>
    <dbReference type="NCBI Taxonomy" id="1825787"/>
    <lineage>
        <taxon>Bacteria</taxon>
        <taxon>Pseudomonadati</taxon>
        <taxon>Pseudomonadota</taxon>
        <taxon>Gammaproteobacteria</taxon>
        <taxon>Pseudomonadales</taxon>
        <taxon>Pseudomonadaceae</taxon>
        <taxon>Pseudomonas</taxon>
    </lineage>
</organism>
<comment type="similarity">
    <text evidence="2">In the N-terminal section; belongs to the phytochrome family.</text>
</comment>
<dbReference type="InterPro" id="IPR013654">
    <property type="entry name" value="PAS_2"/>
</dbReference>
<dbReference type="InterPro" id="IPR043150">
    <property type="entry name" value="Phytochrome_PHY_sf"/>
</dbReference>
<evidence type="ECO:0000313" key="15">
    <source>
        <dbReference type="Proteomes" id="UP000616499"/>
    </source>
</evidence>
<dbReference type="Pfam" id="PF00512">
    <property type="entry name" value="HisKA"/>
    <property type="match status" value="1"/>
</dbReference>
<dbReference type="InterPro" id="IPR036890">
    <property type="entry name" value="HATPase_C_sf"/>
</dbReference>
<evidence type="ECO:0000256" key="8">
    <source>
        <dbReference type="ARBA" id="ARBA00022777"/>
    </source>
</evidence>
<dbReference type="InterPro" id="IPR050736">
    <property type="entry name" value="Sensor_HK_Regulatory"/>
</dbReference>
<dbReference type="SMART" id="SM00388">
    <property type="entry name" value="HisKA"/>
    <property type="match status" value="1"/>
</dbReference>
<name>A0ABQ2GKY1_9PSED</name>
<dbReference type="RefSeq" id="WP_188864978.1">
    <property type="nucleotide sequence ID" value="NZ_BMNW01000002.1"/>
</dbReference>
<dbReference type="Pfam" id="PF00360">
    <property type="entry name" value="PHY"/>
    <property type="match status" value="1"/>
</dbReference>
<evidence type="ECO:0000256" key="5">
    <source>
        <dbReference type="ARBA" id="ARBA00022553"/>
    </source>
</evidence>
<dbReference type="PANTHER" id="PTHR43711:SF1">
    <property type="entry name" value="HISTIDINE KINASE 1"/>
    <property type="match status" value="1"/>
</dbReference>
<dbReference type="InterPro" id="IPR036097">
    <property type="entry name" value="HisK_dim/P_sf"/>
</dbReference>
<keyword evidence="10" id="KW-0902">Two-component regulatory system</keyword>
<comment type="catalytic activity">
    <reaction evidence="1">
        <text>ATP + protein L-histidine = ADP + protein N-phospho-L-histidine.</text>
        <dbReference type="EC" id="2.7.13.3"/>
    </reaction>
</comment>
<dbReference type="SUPFAM" id="SSF55874">
    <property type="entry name" value="ATPase domain of HSP90 chaperone/DNA topoisomerase II/histidine kinase"/>
    <property type="match status" value="1"/>
</dbReference>
<evidence type="ECO:0000256" key="9">
    <source>
        <dbReference type="ARBA" id="ARBA00022991"/>
    </source>
</evidence>
<evidence type="ECO:0000256" key="7">
    <source>
        <dbReference type="ARBA" id="ARBA00022679"/>
    </source>
</evidence>
<keyword evidence="11" id="KW-0675">Receptor</keyword>
<dbReference type="PANTHER" id="PTHR43711">
    <property type="entry name" value="TWO-COMPONENT HISTIDINE KINASE"/>
    <property type="match status" value="1"/>
</dbReference>
<keyword evidence="7" id="KW-0808">Transferase</keyword>
<reference evidence="15" key="1">
    <citation type="journal article" date="2019" name="Int. J. Syst. Evol. Microbiol.">
        <title>The Global Catalogue of Microorganisms (GCM) 10K type strain sequencing project: providing services to taxonomists for standard genome sequencing and annotation.</title>
        <authorList>
            <consortium name="The Broad Institute Genomics Platform"/>
            <consortium name="The Broad Institute Genome Sequencing Center for Infectious Disease"/>
            <person name="Wu L."/>
            <person name="Ma J."/>
        </authorList>
    </citation>
    <scope>NUCLEOTIDE SEQUENCE [LARGE SCALE GENOMIC DNA]</scope>
    <source>
        <strain evidence="15">JCM 13501</strain>
    </source>
</reference>
<dbReference type="PRINTS" id="PR00344">
    <property type="entry name" value="BCTRLSENSOR"/>
</dbReference>
<dbReference type="CDD" id="cd00075">
    <property type="entry name" value="HATPase"/>
    <property type="match status" value="1"/>
</dbReference>
<dbReference type="Pfam" id="PF08446">
    <property type="entry name" value="PAS_2"/>
    <property type="match status" value="1"/>
</dbReference>
<keyword evidence="5" id="KW-0597">Phosphoprotein</keyword>
<dbReference type="Proteomes" id="UP000616499">
    <property type="component" value="Unassembled WGS sequence"/>
</dbReference>